<feature type="transmembrane region" description="Helical" evidence="1">
    <location>
        <begin position="58"/>
        <end position="75"/>
    </location>
</feature>
<dbReference type="EMBL" id="JAGWCR010000034">
    <property type="protein sequence ID" value="MBS3652593.1"/>
    <property type="molecule type" value="Genomic_DNA"/>
</dbReference>
<sequence>MKLIFGRRLNEMPVSDIAFYLACIPLVIGPPVAAIVIIGVKIMQDRSRLHLAEWQKPLGIAAANILISLLIWRYAVNQFTGSVEDTVYWLRDLFYFRPPDLMKPTPI</sequence>
<evidence type="ECO:0000313" key="2">
    <source>
        <dbReference type="EMBL" id="MBS3652593.1"/>
    </source>
</evidence>
<reference evidence="2" key="1">
    <citation type="submission" date="2021-04" db="EMBL/GenBank/DDBJ databases">
        <title>Pseudaminobacter soli sp. nov., isolated from paddy soil contaminated by heavy metals.</title>
        <authorList>
            <person name="Zhang K."/>
        </authorList>
    </citation>
    <scope>NUCLEOTIDE SEQUENCE</scope>
    <source>
        <strain evidence="2">19-2017</strain>
    </source>
</reference>
<evidence type="ECO:0000313" key="3">
    <source>
        <dbReference type="Proteomes" id="UP000680348"/>
    </source>
</evidence>
<organism evidence="2 3">
    <name type="scientific">Pseudaminobacter soli</name>
    <name type="common">ex Zhang et al. 2022</name>
    <dbReference type="NCBI Taxonomy" id="2831468"/>
    <lineage>
        <taxon>Bacteria</taxon>
        <taxon>Pseudomonadati</taxon>
        <taxon>Pseudomonadota</taxon>
        <taxon>Alphaproteobacteria</taxon>
        <taxon>Hyphomicrobiales</taxon>
        <taxon>Phyllobacteriaceae</taxon>
        <taxon>Pseudaminobacter</taxon>
    </lineage>
</organism>
<accession>A0A942I4X1</accession>
<dbReference type="AlphaFoldDB" id="A0A942I4X1"/>
<dbReference type="Proteomes" id="UP000680348">
    <property type="component" value="Unassembled WGS sequence"/>
</dbReference>
<protein>
    <submittedName>
        <fullName evidence="2">Uncharacterized protein</fullName>
    </submittedName>
</protein>
<keyword evidence="1" id="KW-0812">Transmembrane</keyword>
<evidence type="ECO:0000256" key="1">
    <source>
        <dbReference type="SAM" id="Phobius"/>
    </source>
</evidence>
<gene>
    <name evidence="2" type="ORF">KEU06_28870</name>
</gene>
<proteinExistence type="predicted"/>
<keyword evidence="1" id="KW-0472">Membrane</keyword>
<feature type="transmembrane region" description="Helical" evidence="1">
    <location>
        <begin position="17"/>
        <end position="38"/>
    </location>
</feature>
<keyword evidence="1" id="KW-1133">Transmembrane helix</keyword>
<name>A0A942I4X1_9HYPH</name>
<comment type="caution">
    <text evidence="2">The sequence shown here is derived from an EMBL/GenBank/DDBJ whole genome shotgun (WGS) entry which is preliminary data.</text>
</comment>
<keyword evidence="3" id="KW-1185">Reference proteome</keyword>